<dbReference type="InterPro" id="IPR021675">
    <property type="entry name" value="DUF3261"/>
</dbReference>
<evidence type="ECO:0000313" key="3">
    <source>
        <dbReference type="Proteomes" id="UP000247792"/>
    </source>
</evidence>
<name>A0A318JG59_9BURK</name>
<keyword evidence="3" id="KW-1185">Reference proteome</keyword>
<protein>
    <submittedName>
        <fullName evidence="2">Uncharacterized protein DUF3261</fullName>
    </submittedName>
</protein>
<dbReference type="Proteomes" id="UP000247792">
    <property type="component" value="Unassembled WGS sequence"/>
</dbReference>
<reference evidence="2 3" key="1">
    <citation type="submission" date="2018-05" db="EMBL/GenBank/DDBJ databases">
        <title>Genomic Encyclopedia of Type Strains, Phase IV (KMG-IV): sequencing the most valuable type-strain genomes for metagenomic binning, comparative biology and taxonomic classification.</title>
        <authorList>
            <person name="Goeker M."/>
        </authorList>
    </citation>
    <scope>NUCLEOTIDE SEQUENCE [LARGE SCALE GENOMIC DNA]</scope>
    <source>
        <strain evidence="2 3">DSM 19792</strain>
    </source>
</reference>
<proteinExistence type="predicted"/>
<dbReference type="Pfam" id="PF11659">
    <property type="entry name" value="DUF3261"/>
    <property type="match status" value="1"/>
</dbReference>
<dbReference type="OrthoDB" id="6228084at2"/>
<evidence type="ECO:0000256" key="1">
    <source>
        <dbReference type="SAM" id="SignalP"/>
    </source>
</evidence>
<dbReference type="PROSITE" id="PS51257">
    <property type="entry name" value="PROKAR_LIPOPROTEIN"/>
    <property type="match status" value="1"/>
</dbReference>
<dbReference type="AlphaFoldDB" id="A0A318JG59"/>
<accession>A0A318JG59</accession>
<evidence type="ECO:0000313" key="2">
    <source>
        <dbReference type="EMBL" id="PXX47566.1"/>
    </source>
</evidence>
<comment type="caution">
    <text evidence="2">The sequence shown here is derived from an EMBL/GenBank/DDBJ whole genome shotgun (WGS) entry which is preliminary data.</text>
</comment>
<gene>
    <name evidence="2" type="ORF">DFR42_1011152</name>
</gene>
<sequence>MSLKLKSWVILITTVALLSACASKPVQPEARLGLMLAPAVLGASFSVQQHLIVERNGRIDELDAALEVEPGHLELVGLAFGQRVLSLSYDGKQLKSWRHVMLPAQVRAEDVLEDMQLSLWPVSAIAQALPAGWRIEEQGLHRLLYLDDKLVVTVDYSGMPRWSGTVVLNNLRYHYRLTIQSAP</sequence>
<feature type="signal peptide" evidence="1">
    <location>
        <begin position="1"/>
        <end position="22"/>
    </location>
</feature>
<organism evidence="2 3">
    <name type="scientific">Undibacterium pigrum</name>
    <dbReference type="NCBI Taxonomy" id="401470"/>
    <lineage>
        <taxon>Bacteria</taxon>
        <taxon>Pseudomonadati</taxon>
        <taxon>Pseudomonadota</taxon>
        <taxon>Betaproteobacteria</taxon>
        <taxon>Burkholderiales</taxon>
        <taxon>Oxalobacteraceae</taxon>
        <taxon>Undibacterium</taxon>
    </lineage>
</organism>
<keyword evidence="1" id="KW-0732">Signal</keyword>
<dbReference type="RefSeq" id="WP_110253921.1">
    <property type="nucleotide sequence ID" value="NZ_QJKB01000001.1"/>
</dbReference>
<dbReference type="EMBL" id="QJKB01000001">
    <property type="protein sequence ID" value="PXX47566.1"/>
    <property type="molecule type" value="Genomic_DNA"/>
</dbReference>
<feature type="chain" id="PRO_5016384851" evidence="1">
    <location>
        <begin position="23"/>
        <end position="183"/>
    </location>
</feature>